<dbReference type="EMBL" id="JBGMEL010000045">
    <property type="protein sequence ID" value="MFA0792691.1"/>
    <property type="molecule type" value="Genomic_DNA"/>
</dbReference>
<proteinExistence type="predicted"/>
<evidence type="ECO:0000313" key="2">
    <source>
        <dbReference type="Proteomes" id="UP001569414"/>
    </source>
</evidence>
<protein>
    <recommendedName>
        <fullName evidence="3">Lipoprotein</fullName>
    </recommendedName>
</protein>
<keyword evidence="2" id="KW-1185">Reference proteome</keyword>
<dbReference type="Proteomes" id="UP001569414">
    <property type="component" value="Unassembled WGS sequence"/>
</dbReference>
<gene>
    <name evidence="1" type="ORF">ACCI51_19360</name>
</gene>
<evidence type="ECO:0008006" key="3">
    <source>
        <dbReference type="Google" id="ProtNLM"/>
    </source>
</evidence>
<sequence length="168" mass="18745">MRLITFLLCSILVSGCATKSTSLYSFKKKLEQRKEKQIKKYGPRVGDGKITNLEVLRIIGDESTYEVLFDYEIKGFVEKPGFYSCNIAQNVSGEGVVGVFKREKVGCYINSASGSIQINWKPSREVVTKKGEVIILTPPYTMYVSILHNSKVDGVGLLLTKSSSKQVY</sequence>
<comment type="caution">
    <text evidence="1">The sequence shown here is derived from an EMBL/GenBank/DDBJ whole genome shotgun (WGS) entry which is preliminary data.</text>
</comment>
<dbReference type="PROSITE" id="PS51257">
    <property type="entry name" value="PROKAR_LIPOPROTEIN"/>
    <property type="match status" value="1"/>
</dbReference>
<dbReference type="RefSeq" id="WP_371845071.1">
    <property type="nucleotide sequence ID" value="NZ_JBGMEL010000045.1"/>
</dbReference>
<organism evidence="1 2">
    <name type="scientific">Microbulbifer echini</name>
    <dbReference type="NCBI Taxonomy" id="1529067"/>
    <lineage>
        <taxon>Bacteria</taxon>
        <taxon>Pseudomonadati</taxon>
        <taxon>Pseudomonadota</taxon>
        <taxon>Gammaproteobacteria</taxon>
        <taxon>Cellvibrionales</taxon>
        <taxon>Microbulbiferaceae</taxon>
        <taxon>Microbulbifer</taxon>
    </lineage>
</organism>
<reference evidence="1 2" key="1">
    <citation type="submission" date="2024-08" db="EMBL/GenBank/DDBJ databases">
        <authorList>
            <person name="Ishaq N."/>
        </authorList>
    </citation>
    <scope>NUCLEOTIDE SEQUENCE [LARGE SCALE GENOMIC DNA]</scope>
    <source>
        <strain evidence="1 2">JCM 30400</strain>
    </source>
</reference>
<evidence type="ECO:0000313" key="1">
    <source>
        <dbReference type="EMBL" id="MFA0792691.1"/>
    </source>
</evidence>
<name>A0ABV4NUK2_9GAMM</name>
<accession>A0ABV4NUK2</accession>